<evidence type="ECO:0000259" key="1">
    <source>
        <dbReference type="Pfam" id="PF07887"/>
    </source>
</evidence>
<dbReference type="EMBL" id="JANJYJ010000007">
    <property type="protein sequence ID" value="KAK3198158.1"/>
    <property type="molecule type" value="Genomic_DNA"/>
</dbReference>
<dbReference type="PANTHER" id="PTHR31713:SF43">
    <property type="entry name" value="CALMODULIN-BINDING PROTEIN 60 G"/>
    <property type="match status" value="1"/>
</dbReference>
<dbReference type="InterPro" id="IPR012416">
    <property type="entry name" value="CBP60"/>
</dbReference>
<evidence type="ECO:0000313" key="2">
    <source>
        <dbReference type="EMBL" id="KAK3198158.1"/>
    </source>
</evidence>
<dbReference type="AlphaFoldDB" id="A0AAE0DYY3"/>
<dbReference type="GO" id="GO:0005516">
    <property type="term" value="F:calmodulin binding"/>
    <property type="evidence" value="ECO:0007669"/>
    <property type="project" value="InterPro"/>
</dbReference>
<proteinExistence type="predicted"/>
<reference evidence="2" key="1">
    <citation type="journal article" date="2023" name="Plant J.">
        <title>Genome sequences and population genomics provide insights into the demographic history, inbreeding, and mutation load of two 'living fossil' tree species of Dipteronia.</title>
        <authorList>
            <person name="Feng Y."/>
            <person name="Comes H.P."/>
            <person name="Chen J."/>
            <person name="Zhu S."/>
            <person name="Lu R."/>
            <person name="Zhang X."/>
            <person name="Li P."/>
            <person name="Qiu J."/>
            <person name="Olsen K.M."/>
            <person name="Qiu Y."/>
        </authorList>
    </citation>
    <scope>NUCLEOTIDE SEQUENCE</scope>
    <source>
        <strain evidence="2">NBL</strain>
    </source>
</reference>
<name>A0AAE0DYY3_9ROSI</name>
<dbReference type="Pfam" id="PF07887">
    <property type="entry name" value="Calmodulin_bind"/>
    <property type="match status" value="1"/>
</dbReference>
<dbReference type="PANTHER" id="PTHR31713">
    <property type="entry name" value="OS02G0177800 PROTEIN"/>
    <property type="match status" value="1"/>
</dbReference>
<dbReference type="GO" id="GO:0005634">
    <property type="term" value="C:nucleus"/>
    <property type="evidence" value="ECO:0007669"/>
    <property type="project" value="TreeGrafter"/>
</dbReference>
<dbReference type="GO" id="GO:0080142">
    <property type="term" value="P:regulation of salicylic acid biosynthetic process"/>
    <property type="evidence" value="ECO:0007669"/>
    <property type="project" value="TreeGrafter"/>
</dbReference>
<keyword evidence="3" id="KW-1185">Reference proteome</keyword>
<accession>A0AAE0DYY3</accession>
<dbReference type="GO" id="GO:0003700">
    <property type="term" value="F:DNA-binding transcription factor activity"/>
    <property type="evidence" value="ECO:0007669"/>
    <property type="project" value="TreeGrafter"/>
</dbReference>
<evidence type="ECO:0000313" key="3">
    <source>
        <dbReference type="Proteomes" id="UP001281410"/>
    </source>
</evidence>
<dbReference type="Proteomes" id="UP001281410">
    <property type="component" value="Unassembled WGS sequence"/>
</dbReference>
<dbReference type="InterPro" id="IPR046831">
    <property type="entry name" value="Calmodulin_bind_N"/>
</dbReference>
<organism evidence="2 3">
    <name type="scientific">Dipteronia sinensis</name>
    <dbReference type="NCBI Taxonomy" id="43782"/>
    <lineage>
        <taxon>Eukaryota</taxon>
        <taxon>Viridiplantae</taxon>
        <taxon>Streptophyta</taxon>
        <taxon>Embryophyta</taxon>
        <taxon>Tracheophyta</taxon>
        <taxon>Spermatophyta</taxon>
        <taxon>Magnoliopsida</taxon>
        <taxon>eudicotyledons</taxon>
        <taxon>Gunneridae</taxon>
        <taxon>Pentapetalae</taxon>
        <taxon>rosids</taxon>
        <taxon>malvids</taxon>
        <taxon>Sapindales</taxon>
        <taxon>Sapindaceae</taxon>
        <taxon>Hippocastanoideae</taxon>
        <taxon>Acereae</taxon>
        <taxon>Dipteronia</taxon>
    </lineage>
</organism>
<comment type="caution">
    <text evidence="2">The sequence shown here is derived from an EMBL/GenBank/DDBJ whole genome shotgun (WGS) entry which is preliminary data.</text>
</comment>
<sequence>MMILILRKTENWTEMEFNAKIVHQRGDRPLVKGNQNIMLKNGVGTIQDLSVSDNSSWLKCKKFRLGARVVQSSSNMGQVRIKEAITEAFAVKDYPVKSCSKWEWDAIVQHADDGIISQEAEAYNSATTGPRHPQFQSIHQGMHNYSNRASSSSPYESAYPPEIVQQYFTPRPPPSHVNTQLTLGNDNHQPLNKVTRYGINLK</sequence>
<gene>
    <name evidence="2" type="ORF">Dsin_021573</name>
</gene>
<protein>
    <recommendedName>
        <fullName evidence="1">Calmodulin binding protein-like N-terminal domain-containing protein</fullName>
    </recommendedName>
</protein>
<dbReference type="GO" id="GO:0043565">
    <property type="term" value="F:sequence-specific DNA binding"/>
    <property type="evidence" value="ECO:0007669"/>
    <property type="project" value="TreeGrafter"/>
</dbReference>
<feature type="domain" description="Calmodulin binding protein-like N-terminal" evidence="1">
    <location>
        <begin position="8"/>
        <end position="93"/>
    </location>
</feature>